<dbReference type="SUPFAM" id="SSF55961">
    <property type="entry name" value="Bet v1-like"/>
    <property type="match status" value="2"/>
</dbReference>
<feature type="domain" description="Bet v I/Major latex protein" evidence="1">
    <location>
        <begin position="68"/>
        <end position="215"/>
    </location>
</feature>
<evidence type="ECO:0000313" key="2">
    <source>
        <dbReference type="EMBL" id="KAK4486331.1"/>
    </source>
</evidence>
<sequence>MALLPCKLIAQVAFKAGGDVFHHLLANNPKHLANVTPGKIQGCDLHQGEFGKVGSVTEWKYTLDEMATLACKLIAHVAFKAGGDVFHHLLANKPHHLANIVPGKIQACDMHQGDYGKNGSVIQWKYTLDGKDQTLKEVIQDVDEKKRQISYKVIEGDMMEFYKNIIITVHVETRGGVDFIAWTIDYELLNVDNPHPLSLLELSKRKQLGRVLQLGWAMGEQIWVGRLIKCWTVNLAIGQDDREVIPPRSEVTSISTAVSTASAATHGVEIAVEFKPVEHPTEPFDNDQPIQCPLPEPSILNDGRIWKERVSSGSQRRPDLPVVQEHNPIEPDQIIGTKPRPPTNRVILPSASAPEHNFLKFLEECNASGI</sequence>
<organism evidence="2 3">
    <name type="scientific">Penstemon davidsonii</name>
    <dbReference type="NCBI Taxonomy" id="160366"/>
    <lineage>
        <taxon>Eukaryota</taxon>
        <taxon>Viridiplantae</taxon>
        <taxon>Streptophyta</taxon>
        <taxon>Embryophyta</taxon>
        <taxon>Tracheophyta</taxon>
        <taxon>Spermatophyta</taxon>
        <taxon>Magnoliopsida</taxon>
        <taxon>eudicotyledons</taxon>
        <taxon>Gunneridae</taxon>
        <taxon>Pentapetalae</taxon>
        <taxon>asterids</taxon>
        <taxon>lamiids</taxon>
        <taxon>Lamiales</taxon>
        <taxon>Plantaginaceae</taxon>
        <taxon>Cheloneae</taxon>
        <taxon>Penstemon</taxon>
    </lineage>
</organism>
<dbReference type="EMBL" id="JAYDYQ010002533">
    <property type="protein sequence ID" value="KAK4486331.1"/>
    <property type="molecule type" value="Genomic_DNA"/>
</dbReference>
<gene>
    <name evidence="2" type="ORF">RD792_009002</name>
</gene>
<dbReference type="PANTHER" id="PTHR31907">
    <property type="entry name" value="MLP-LIKE PROTEIN 423"/>
    <property type="match status" value="1"/>
</dbReference>
<comment type="caution">
    <text evidence="2">The sequence shown here is derived from an EMBL/GenBank/DDBJ whole genome shotgun (WGS) entry which is preliminary data.</text>
</comment>
<reference evidence="2 3" key="1">
    <citation type="journal article" date="2023" name="bioRxiv">
        <title>Genome report: Whole genome sequence and annotation of Penstemon davidsonii.</title>
        <authorList>
            <person name="Ostevik K.L."/>
            <person name="Alabady M."/>
            <person name="Zhang M."/>
            <person name="Rausher M.D."/>
        </authorList>
    </citation>
    <scope>NUCLEOTIDE SEQUENCE [LARGE SCALE GENOMIC DNA]</scope>
    <source>
        <strain evidence="2">DNT005</strain>
        <tissue evidence="2">Whole leaf</tissue>
    </source>
</reference>
<dbReference type="InterPro" id="IPR000916">
    <property type="entry name" value="Bet_v_I/MLP"/>
</dbReference>
<dbReference type="CDD" id="cd07816">
    <property type="entry name" value="Bet_v1-like"/>
    <property type="match status" value="1"/>
</dbReference>
<dbReference type="Proteomes" id="UP001291926">
    <property type="component" value="Unassembled WGS sequence"/>
</dbReference>
<dbReference type="InterPro" id="IPR023393">
    <property type="entry name" value="START-like_dom_sf"/>
</dbReference>
<dbReference type="Pfam" id="PF00407">
    <property type="entry name" value="Bet_v_1"/>
    <property type="match status" value="2"/>
</dbReference>
<protein>
    <recommendedName>
        <fullName evidence="1">Bet v I/Major latex protein domain-containing protein</fullName>
    </recommendedName>
</protein>
<keyword evidence="3" id="KW-1185">Reference proteome</keyword>
<dbReference type="SMART" id="SM01037">
    <property type="entry name" value="Bet_v_1"/>
    <property type="match status" value="1"/>
</dbReference>
<name>A0ABR0DAR0_9LAMI</name>
<accession>A0ABR0DAR0</accession>
<dbReference type="Gene3D" id="3.30.530.20">
    <property type="match status" value="2"/>
</dbReference>
<proteinExistence type="predicted"/>
<dbReference type="InterPro" id="IPR051761">
    <property type="entry name" value="MLP-like_ligand-binding"/>
</dbReference>
<evidence type="ECO:0000259" key="1">
    <source>
        <dbReference type="SMART" id="SM01037"/>
    </source>
</evidence>
<evidence type="ECO:0000313" key="3">
    <source>
        <dbReference type="Proteomes" id="UP001291926"/>
    </source>
</evidence>